<reference evidence="1 3" key="1">
    <citation type="journal article" date="2008" name="Science">
        <title>The Physcomitrella genome reveals evolutionary insights into the conquest of land by plants.</title>
        <authorList>
            <person name="Rensing S."/>
            <person name="Lang D."/>
            <person name="Zimmer A."/>
            <person name="Terry A."/>
            <person name="Salamov A."/>
            <person name="Shapiro H."/>
            <person name="Nishiyama T."/>
            <person name="Perroud P.-F."/>
            <person name="Lindquist E."/>
            <person name="Kamisugi Y."/>
            <person name="Tanahashi T."/>
            <person name="Sakakibara K."/>
            <person name="Fujita T."/>
            <person name="Oishi K."/>
            <person name="Shin-I T."/>
            <person name="Kuroki Y."/>
            <person name="Toyoda A."/>
            <person name="Suzuki Y."/>
            <person name="Hashimoto A."/>
            <person name="Yamaguchi K."/>
            <person name="Sugano A."/>
            <person name="Kohara Y."/>
            <person name="Fujiyama A."/>
            <person name="Anterola A."/>
            <person name="Aoki S."/>
            <person name="Ashton N."/>
            <person name="Barbazuk W.B."/>
            <person name="Barker E."/>
            <person name="Bennetzen J."/>
            <person name="Bezanilla M."/>
            <person name="Blankenship R."/>
            <person name="Cho S.H."/>
            <person name="Dutcher S."/>
            <person name="Estelle M."/>
            <person name="Fawcett J.A."/>
            <person name="Gundlach H."/>
            <person name="Hanada K."/>
            <person name="Heyl A."/>
            <person name="Hicks K.A."/>
            <person name="Hugh J."/>
            <person name="Lohr M."/>
            <person name="Mayer K."/>
            <person name="Melkozernov A."/>
            <person name="Murata T."/>
            <person name="Nelson D."/>
            <person name="Pils B."/>
            <person name="Prigge M."/>
            <person name="Reiss B."/>
            <person name="Renner T."/>
            <person name="Rombauts S."/>
            <person name="Rushton P."/>
            <person name="Sanderfoot A."/>
            <person name="Schween G."/>
            <person name="Shiu S.-H."/>
            <person name="Stueber K."/>
            <person name="Theodoulou F.L."/>
            <person name="Tu H."/>
            <person name="Van de Peer Y."/>
            <person name="Verrier P.J."/>
            <person name="Waters E."/>
            <person name="Wood A."/>
            <person name="Yang L."/>
            <person name="Cove D."/>
            <person name="Cuming A."/>
            <person name="Hasebe M."/>
            <person name="Lucas S."/>
            <person name="Mishler D.B."/>
            <person name="Reski R."/>
            <person name="Grigoriev I."/>
            <person name="Quatrano R.S."/>
            <person name="Boore J.L."/>
        </authorList>
    </citation>
    <scope>NUCLEOTIDE SEQUENCE [LARGE SCALE GENOMIC DNA]</scope>
    <source>
        <strain evidence="2 3">cv. Gransden 2004</strain>
    </source>
</reference>
<evidence type="ECO:0000313" key="3">
    <source>
        <dbReference type="Proteomes" id="UP000006727"/>
    </source>
</evidence>
<keyword evidence="3" id="KW-1185">Reference proteome</keyword>
<reference evidence="2" key="3">
    <citation type="submission" date="2020-12" db="UniProtKB">
        <authorList>
            <consortium name="EnsemblPlants"/>
        </authorList>
    </citation>
    <scope>IDENTIFICATION</scope>
</reference>
<dbReference type="InParanoid" id="A0A2K1J437"/>
<name>A0A2K1J437_PHYPA</name>
<evidence type="ECO:0000313" key="1">
    <source>
        <dbReference type="EMBL" id="PNR36294.1"/>
    </source>
</evidence>
<reference evidence="1 3" key="2">
    <citation type="journal article" date="2018" name="Plant J.">
        <title>The Physcomitrella patens chromosome-scale assembly reveals moss genome structure and evolution.</title>
        <authorList>
            <person name="Lang D."/>
            <person name="Ullrich K.K."/>
            <person name="Murat F."/>
            <person name="Fuchs J."/>
            <person name="Jenkins J."/>
            <person name="Haas F.B."/>
            <person name="Piednoel M."/>
            <person name="Gundlach H."/>
            <person name="Van Bel M."/>
            <person name="Meyberg R."/>
            <person name="Vives C."/>
            <person name="Morata J."/>
            <person name="Symeonidi A."/>
            <person name="Hiss M."/>
            <person name="Muchero W."/>
            <person name="Kamisugi Y."/>
            <person name="Saleh O."/>
            <person name="Blanc G."/>
            <person name="Decker E.L."/>
            <person name="van Gessel N."/>
            <person name="Grimwood J."/>
            <person name="Hayes R.D."/>
            <person name="Graham S.W."/>
            <person name="Gunter L.E."/>
            <person name="McDaniel S.F."/>
            <person name="Hoernstein S.N.W."/>
            <person name="Larsson A."/>
            <person name="Li F.W."/>
            <person name="Perroud P.F."/>
            <person name="Phillips J."/>
            <person name="Ranjan P."/>
            <person name="Rokshar D.S."/>
            <person name="Rothfels C.J."/>
            <person name="Schneider L."/>
            <person name="Shu S."/>
            <person name="Stevenson D.W."/>
            <person name="Thummler F."/>
            <person name="Tillich M."/>
            <person name="Villarreal Aguilar J.C."/>
            <person name="Widiez T."/>
            <person name="Wong G.K."/>
            <person name="Wymore A."/>
            <person name="Zhang Y."/>
            <person name="Zimmer A.D."/>
            <person name="Quatrano R.S."/>
            <person name="Mayer K.F.X."/>
            <person name="Goodstein D."/>
            <person name="Casacuberta J.M."/>
            <person name="Vandepoele K."/>
            <person name="Reski R."/>
            <person name="Cuming A.C."/>
            <person name="Tuskan G.A."/>
            <person name="Maumus F."/>
            <person name="Salse J."/>
            <person name="Schmutz J."/>
            <person name="Rensing S.A."/>
        </authorList>
    </citation>
    <scope>NUCLEOTIDE SEQUENCE [LARGE SCALE GENOMIC DNA]</scope>
    <source>
        <strain evidence="2 3">cv. Gransden 2004</strain>
    </source>
</reference>
<organism evidence="1">
    <name type="scientific">Physcomitrium patens</name>
    <name type="common">Spreading-leaved earth moss</name>
    <name type="synonym">Physcomitrella patens</name>
    <dbReference type="NCBI Taxonomy" id="3218"/>
    <lineage>
        <taxon>Eukaryota</taxon>
        <taxon>Viridiplantae</taxon>
        <taxon>Streptophyta</taxon>
        <taxon>Embryophyta</taxon>
        <taxon>Bryophyta</taxon>
        <taxon>Bryophytina</taxon>
        <taxon>Bryopsida</taxon>
        <taxon>Funariidae</taxon>
        <taxon>Funariales</taxon>
        <taxon>Funariaceae</taxon>
        <taxon>Physcomitrium</taxon>
    </lineage>
</organism>
<dbReference type="Proteomes" id="UP000006727">
    <property type="component" value="Chromosome 17"/>
</dbReference>
<evidence type="ECO:0000313" key="2">
    <source>
        <dbReference type="EnsemblPlants" id="Pp3c17_15809V3.1"/>
    </source>
</evidence>
<protein>
    <submittedName>
        <fullName evidence="1 2">Uncharacterized protein</fullName>
    </submittedName>
</protein>
<gene>
    <name evidence="1" type="ORF">PHYPA_022145</name>
</gene>
<dbReference type="Gramene" id="Pp3c17_15809V3.1">
    <property type="protein sequence ID" value="Pp3c17_15809V3.1"/>
    <property type="gene ID" value="Pp3c17_15809"/>
</dbReference>
<dbReference type="EnsemblPlants" id="Pp3c17_15809V3.1">
    <property type="protein sequence ID" value="Pp3c17_15809V3.1"/>
    <property type="gene ID" value="Pp3c17_15809"/>
</dbReference>
<dbReference type="EMBL" id="ABEU02000017">
    <property type="protein sequence ID" value="PNR36294.1"/>
    <property type="molecule type" value="Genomic_DNA"/>
</dbReference>
<dbReference type="AlphaFoldDB" id="A0A2K1J437"/>
<accession>A0A2K1J437</accession>
<proteinExistence type="predicted"/>
<sequence>MARCWSSFFRRNVAFASLFREEELLNGAYVGSSYSVAGCGFSVCSKSSLSPEQLLSSERRNNVTAHLLLWRYLVPTSYSMF</sequence>